<accession>A0AA39L9W9</accession>
<evidence type="ECO:0000256" key="1">
    <source>
        <dbReference type="ARBA" id="ARBA00022723"/>
    </source>
</evidence>
<gene>
    <name evidence="4" type="ORF">NLU13_3067</name>
</gene>
<dbReference type="GO" id="GO:0046872">
    <property type="term" value="F:metal ion binding"/>
    <property type="evidence" value="ECO:0007669"/>
    <property type="project" value="UniProtKB-KW"/>
</dbReference>
<dbReference type="SUPFAM" id="SSF51621">
    <property type="entry name" value="Phosphoenolpyruvate/pyruvate domain"/>
    <property type="match status" value="1"/>
</dbReference>
<dbReference type="Gene3D" id="3.20.20.60">
    <property type="entry name" value="Phosphoenolpyruvate-binding domains"/>
    <property type="match status" value="1"/>
</dbReference>
<dbReference type="GO" id="GO:0016832">
    <property type="term" value="F:aldehyde-lyase activity"/>
    <property type="evidence" value="ECO:0007669"/>
    <property type="project" value="TreeGrafter"/>
</dbReference>
<dbReference type="Proteomes" id="UP001175261">
    <property type="component" value="Unassembled WGS sequence"/>
</dbReference>
<organism evidence="4 5">
    <name type="scientific">Sarocladium strictum</name>
    <name type="common">Black bundle disease fungus</name>
    <name type="synonym">Acremonium strictum</name>
    <dbReference type="NCBI Taxonomy" id="5046"/>
    <lineage>
        <taxon>Eukaryota</taxon>
        <taxon>Fungi</taxon>
        <taxon>Dikarya</taxon>
        <taxon>Ascomycota</taxon>
        <taxon>Pezizomycotina</taxon>
        <taxon>Sordariomycetes</taxon>
        <taxon>Hypocreomycetidae</taxon>
        <taxon>Hypocreales</taxon>
        <taxon>Sarocladiaceae</taxon>
        <taxon>Sarocladium</taxon>
    </lineage>
</organism>
<reference evidence="4" key="1">
    <citation type="submission" date="2022-10" db="EMBL/GenBank/DDBJ databases">
        <title>Determination and structural analysis of whole genome sequence of Sarocladium strictum F4-1.</title>
        <authorList>
            <person name="Hu L."/>
            <person name="Jiang Y."/>
        </authorList>
    </citation>
    <scope>NUCLEOTIDE SEQUENCE</scope>
    <source>
        <strain evidence="4">F4-1</strain>
    </source>
</reference>
<dbReference type="InterPro" id="IPR050251">
    <property type="entry name" value="HpcH-HpaI_aldolase"/>
</dbReference>
<dbReference type="GO" id="GO:0005737">
    <property type="term" value="C:cytoplasm"/>
    <property type="evidence" value="ECO:0007669"/>
    <property type="project" value="TreeGrafter"/>
</dbReference>
<keyword evidence="2" id="KW-0456">Lyase</keyword>
<evidence type="ECO:0000313" key="5">
    <source>
        <dbReference type="Proteomes" id="UP001175261"/>
    </source>
</evidence>
<dbReference type="FunFam" id="3.20.20.60:FF:000004">
    <property type="entry name" value="5-keto-4-deoxy-D-glucarate aldolase"/>
    <property type="match status" value="1"/>
</dbReference>
<evidence type="ECO:0000259" key="3">
    <source>
        <dbReference type="Pfam" id="PF03328"/>
    </source>
</evidence>
<dbReference type="AlphaFoldDB" id="A0AA39L9W9"/>
<dbReference type="EMBL" id="JAPDFR010000002">
    <property type="protein sequence ID" value="KAK0389492.1"/>
    <property type="molecule type" value="Genomic_DNA"/>
</dbReference>
<dbReference type="Pfam" id="PF03328">
    <property type="entry name" value="HpcH_HpaI"/>
    <property type="match status" value="1"/>
</dbReference>
<dbReference type="InterPro" id="IPR005000">
    <property type="entry name" value="Aldolase/citrate-lyase_domain"/>
</dbReference>
<feature type="domain" description="HpcH/HpaI aldolase/citrate lyase" evidence="3">
    <location>
        <begin position="33"/>
        <end position="222"/>
    </location>
</feature>
<keyword evidence="1" id="KW-0479">Metal-binding</keyword>
<proteinExistence type="predicted"/>
<name>A0AA39L9W9_SARSR</name>
<evidence type="ECO:0000256" key="2">
    <source>
        <dbReference type="ARBA" id="ARBA00023239"/>
    </source>
</evidence>
<protein>
    <recommendedName>
        <fullName evidence="3">HpcH/HpaI aldolase/citrate lyase domain-containing protein</fullName>
    </recommendedName>
</protein>
<keyword evidence="5" id="KW-1185">Reference proteome</keyword>
<dbReference type="PANTHER" id="PTHR30502">
    <property type="entry name" value="2-KETO-3-DEOXY-L-RHAMNONATE ALDOLASE"/>
    <property type="match status" value="1"/>
</dbReference>
<dbReference type="InterPro" id="IPR040442">
    <property type="entry name" value="Pyrv_kinase-like_dom_sf"/>
</dbReference>
<dbReference type="InterPro" id="IPR015813">
    <property type="entry name" value="Pyrv/PenolPyrv_kinase-like_dom"/>
</dbReference>
<dbReference type="PANTHER" id="PTHR30502:SF9">
    <property type="entry name" value="HPCH_HPAI ALDOLASE_CITRATE LYASE DOMAIN-CONTAINING PROTEIN"/>
    <property type="match status" value="1"/>
</dbReference>
<evidence type="ECO:0000313" key="4">
    <source>
        <dbReference type="EMBL" id="KAK0389492.1"/>
    </source>
</evidence>
<sequence>MGIWSRFEAMVQSNPNLRLLNALRSNAKPVLTFMGLPSLRTAQVVAATGLDGIIIDCEHGNISDDNMHVATSAIAAMGVSPLVRLRMTHPDLIKRALDAGAHGIVVPQVNTAEEARSVIAYSKFPPLGRRGQGSSFPGFSFGVDVATYVKTANDSIIICLQIESKEGVENVGEICALPGVDMIFIGPNDLALSLLGYVPARGDEPEYHDAITRIVAAARKHGKWVARLSNSGALCKEHLKVFDTVALSYDVRAIQNWYTAELKVARS</sequence>
<comment type="caution">
    <text evidence="4">The sequence shown here is derived from an EMBL/GenBank/DDBJ whole genome shotgun (WGS) entry which is preliminary data.</text>
</comment>